<dbReference type="GO" id="GO:0016702">
    <property type="term" value="F:oxidoreductase activity, acting on single donors with incorporation of molecular oxygen, incorporation of two atoms of oxygen"/>
    <property type="evidence" value="ECO:0007669"/>
    <property type="project" value="InterPro"/>
</dbReference>
<dbReference type="GO" id="GO:0034440">
    <property type="term" value="P:lipid oxidation"/>
    <property type="evidence" value="ECO:0007669"/>
    <property type="project" value="InterPro"/>
</dbReference>
<dbReference type="SUPFAM" id="SSF49723">
    <property type="entry name" value="Lipase/lipooxygenase domain (PLAT/LH2 domain)"/>
    <property type="match status" value="1"/>
</dbReference>
<dbReference type="EMBL" id="HBGL01012373">
    <property type="protein sequence ID" value="CAD9303890.1"/>
    <property type="molecule type" value="Transcribed_RNA"/>
</dbReference>
<dbReference type="InterPro" id="IPR036392">
    <property type="entry name" value="PLAT/LH2_dom_sf"/>
</dbReference>
<evidence type="ECO:0000256" key="3">
    <source>
        <dbReference type="ARBA" id="ARBA00023002"/>
    </source>
</evidence>
<protein>
    <recommendedName>
        <fullName evidence="10">Lipoxygenase</fullName>
    </recommendedName>
</protein>
<keyword evidence="2" id="KW-0223">Dioxygenase</keyword>
<dbReference type="SUPFAM" id="SSF50729">
    <property type="entry name" value="PH domain-like"/>
    <property type="match status" value="1"/>
</dbReference>
<dbReference type="CDD" id="cd00821">
    <property type="entry name" value="PH"/>
    <property type="match status" value="1"/>
</dbReference>
<evidence type="ECO:0008006" key="10">
    <source>
        <dbReference type="Google" id="ProtNLM"/>
    </source>
</evidence>
<dbReference type="InterPro" id="IPR000907">
    <property type="entry name" value="LipOase"/>
</dbReference>
<gene>
    <name evidence="9" type="ORF">SSP0437_LOCUS9677</name>
</gene>
<dbReference type="Pfam" id="PF00305">
    <property type="entry name" value="Lipoxygenase"/>
    <property type="match status" value="1"/>
</dbReference>
<dbReference type="SMART" id="SM00233">
    <property type="entry name" value="PH"/>
    <property type="match status" value="1"/>
</dbReference>
<dbReference type="InterPro" id="IPR001849">
    <property type="entry name" value="PH_domain"/>
</dbReference>
<evidence type="ECO:0000256" key="1">
    <source>
        <dbReference type="ARBA" id="ARBA00022723"/>
    </source>
</evidence>
<evidence type="ECO:0000259" key="8">
    <source>
        <dbReference type="PROSITE" id="PS51393"/>
    </source>
</evidence>
<keyword evidence="1" id="KW-0479">Metal-binding</keyword>
<dbReference type="InterPro" id="IPR036226">
    <property type="entry name" value="LipOase_C_sf"/>
</dbReference>
<dbReference type="Gene3D" id="2.60.60.20">
    <property type="entry name" value="PLAT/LH2 domain"/>
    <property type="match status" value="1"/>
</dbReference>
<comment type="caution">
    <text evidence="5">Lacks conserved residue(s) required for the propagation of feature annotation.</text>
</comment>
<dbReference type="PROSITE" id="PS50095">
    <property type="entry name" value="PLAT"/>
    <property type="match status" value="1"/>
</dbReference>
<keyword evidence="3" id="KW-0560">Oxidoreductase</keyword>
<sequence length="967" mass="106672">MSDPSADADILSPPSERVDIPATSSTLALAADVVFSEKKEAEERAAGLLDSRPSGASSEDRRSSTQPSQSALSEAMLAHVPKHSSSTGGLVLDLNLGYEGTVQRKSDARFFAKFRDRFLSLRGSILYMYDAEGAPAHEACIQVDNRIQVVGPTSHKSGFFAFTVSGPAPATGDTGTTGNFTWKLRTAGSASGEKWLKALSVVGAVVTPPEYAASDEERADYKKRLEEYSSMVQDGTVHGHVIPPLRTDGPAVSTAHDEVDVAHGTSVSGDSTGKLTYKVQVFTGNFGQYKIHTSFADLGRHEPASPKDDEDIFITLHGAQGVGLKKVRFPKTKKSFHEGQEDTFKLDGDVVGELYGLTLEKSKPGHTWYVDRIVVSAEDSANVMHKWVFPVYSWIDMIKYVLEGSARLPQQLTVAAERNERSAALEHKRKAYRVHKETEAGIPPRVDSGYADLPINEQWPKDKGVDFQHDRNTLVGNTLLSKVSTMMNKWDTFDDFDKLFVKIPLPSVKKTWHTDEQFGKNRTQMSSVANLRAVPVDGTLPELFGVTDADVEGQLPAGATLASEAAARRLFYLEFPYLADLPTQEGRYSCSPFCLLRVRAESDSALIPLAIQLHRRPRDDSTNPIFTAADPGPDWLLAKSVVNHADMWQFQMNSHLLYTHLGMEAVVVVTHRRLSEAHPIFKLLKPFTKYHLGINSVGRLGLLGSGGLIEQVASFTVNGFIAIIARGYDEWTFADAAPPKMLADRGFDDPDVRAAIPDYYYANDSLELWKIVREYVQDIVKLYYSSDKDVADDTELQSWAAELHESYEHTKDGRPRFPASFATIDEVVETVAIFCFAVSVQHGVLNFAQYDTFGYIPNSPGSLMSPVPGHDETPVEKGKMSKLEDIMAWMPNKSISAFQVGNHYLLAQYTDADQFLGTFGEQVFVESTALGAQKRFKDACDAFEEKVKARGAWDHSLPSKIPMSTAI</sequence>
<evidence type="ECO:0000256" key="5">
    <source>
        <dbReference type="PROSITE-ProRule" id="PRU00152"/>
    </source>
</evidence>
<reference evidence="9" key="1">
    <citation type="submission" date="2021-01" db="EMBL/GenBank/DDBJ databases">
        <authorList>
            <person name="Corre E."/>
            <person name="Pelletier E."/>
            <person name="Niang G."/>
            <person name="Scheremetjew M."/>
            <person name="Finn R."/>
            <person name="Kale V."/>
            <person name="Holt S."/>
            <person name="Cochrane G."/>
            <person name="Meng A."/>
            <person name="Brown T."/>
            <person name="Cohen L."/>
        </authorList>
    </citation>
    <scope>NUCLEOTIDE SEQUENCE</scope>
    <source>
        <strain evidence="9">ATCC 50979</strain>
    </source>
</reference>
<evidence type="ECO:0000256" key="4">
    <source>
        <dbReference type="ARBA" id="ARBA00023098"/>
    </source>
</evidence>
<evidence type="ECO:0000313" key="9">
    <source>
        <dbReference type="EMBL" id="CAD9303890.1"/>
    </source>
</evidence>
<dbReference type="SUPFAM" id="SSF48484">
    <property type="entry name" value="Lipoxigenase"/>
    <property type="match status" value="1"/>
</dbReference>
<dbReference type="Gene3D" id="3.10.450.60">
    <property type="match status" value="1"/>
</dbReference>
<evidence type="ECO:0000259" key="7">
    <source>
        <dbReference type="PROSITE" id="PS50095"/>
    </source>
</evidence>
<dbReference type="GO" id="GO:0046872">
    <property type="term" value="F:metal ion binding"/>
    <property type="evidence" value="ECO:0007669"/>
    <property type="project" value="UniProtKB-KW"/>
</dbReference>
<keyword evidence="4" id="KW-0443">Lipid metabolism</keyword>
<feature type="domain" description="Lipoxygenase" evidence="8">
    <location>
        <begin position="406"/>
        <end position="967"/>
    </location>
</feature>
<dbReference type="PROSITE" id="PS51393">
    <property type="entry name" value="LIPOXYGENASE_3"/>
    <property type="match status" value="1"/>
</dbReference>
<evidence type="ECO:0000256" key="2">
    <source>
        <dbReference type="ARBA" id="ARBA00022964"/>
    </source>
</evidence>
<dbReference type="InterPro" id="IPR001024">
    <property type="entry name" value="PLAT/LH2_dom"/>
</dbReference>
<dbReference type="PANTHER" id="PTHR11771">
    <property type="entry name" value="LIPOXYGENASE"/>
    <property type="match status" value="1"/>
</dbReference>
<organism evidence="9">
    <name type="scientific">Sexangularia sp. CB-2014</name>
    <dbReference type="NCBI Taxonomy" id="1486929"/>
    <lineage>
        <taxon>Eukaryota</taxon>
        <taxon>Amoebozoa</taxon>
        <taxon>Tubulinea</taxon>
        <taxon>Elardia</taxon>
        <taxon>Arcellinida</taxon>
        <taxon>Arcellinida incertae sedis</taxon>
        <taxon>Sexangularia</taxon>
    </lineage>
</organism>
<dbReference type="Pfam" id="PF01477">
    <property type="entry name" value="PLAT"/>
    <property type="match status" value="1"/>
</dbReference>
<dbReference type="Gene3D" id="1.20.245.10">
    <property type="entry name" value="Lipoxygenase-1, Domain 5"/>
    <property type="match status" value="1"/>
</dbReference>
<dbReference type="InterPro" id="IPR013819">
    <property type="entry name" value="LipOase_C"/>
</dbReference>
<proteinExistence type="predicted"/>
<dbReference type="Gene3D" id="2.30.29.30">
    <property type="entry name" value="Pleckstrin-homology domain (PH domain)/Phosphotyrosine-binding domain (PTB)"/>
    <property type="match status" value="1"/>
</dbReference>
<feature type="region of interest" description="Disordered" evidence="6">
    <location>
        <begin position="1"/>
        <end position="22"/>
    </location>
</feature>
<feature type="domain" description="PLAT" evidence="7">
    <location>
        <begin position="275"/>
        <end position="409"/>
    </location>
</feature>
<accession>A0A7S1VLI1</accession>
<dbReference type="AlphaFoldDB" id="A0A7S1VLI1"/>
<dbReference type="PRINTS" id="PR00087">
    <property type="entry name" value="LIPOXYGENASE"/>
</dbReference>
<dbReference type="InterPro" id="IPR011993">
    <property type="entry name" value="PH-like_dom_sf"/>
</dbReference>
<feature type="region of interest" description="Disordered" evidence="6">
    <location>
        <begin position="42"/>
        <end position="74"/>
    </location>
</feature>
<name>A0A7S1VLI1_9EUKA</name>
<evidence type="ECO:0000256" key="6">
    <source>
        <dbReference type="SAM" id="MobiDB-lite"/>
    </source>
</evidence>